<accession>A0ABW4W1W7</accession>
<evidence type="ECO:0008006" key="3">
    <source>
        <dbReference type="Google" id="ProtNLM"/>
    </source>
</evidence>
<keyword evidence="2" id="KW-1185">Reference proteome</keyword>
<comment type="caution">
    <text evidence="1">The sequence shown here is derived from an EMBL/GenBank/DDBJ whole genome shotgun (WGS) entry which is preliminary data.</text>
</comment>
<proteinExistence type="predicted"/>
<evidence type="ECO:0000313" key="2">
    <source>
        <dbReference type="Proteomes" id="UP001597383"/>
    </source>
</evidence>
<organism evidence="1 2">
    <name type="scientific">Ornithinibacillus salinisoli</name>
    <dbReference type="NCBI Taxonomy" id="1848459"/>
    <lineage>
        <taxon>Bacteria</taxon>
        <taxon>Bacillati</taxon>
        <taxon>Bacillota</taxon>
        <taxon>Bacilli</taxon>
        <taxon>Bacillales</taxon>
        <taxon>Bacillaceae</taxon>
        <taxon>Ornithinibacillus</taxon>
    </lineage>
</organism>
<dbReference type="Proteomes" id="UP001597383">
    <property type="component" value="Unassembled WGS sequence"/>
</dbReference>
<dbReference type="Gene3D" id="3.40.630.30">
    <property type="match status" value="1"/>
</dbReference>
<sequence length="240" mass="28572">MKFFNIIKGKKEYWLVDQIERDDIPGKQYQEQLKRVIDEWSKEEIQFISVLMDERYENWLIDNGFRKISSIVEYTRTLEDLREVAVEKYDCYSLDEGFMTDKEFGELYEYCRSGSANKNEKQSADQIMYSLENELGKEWRKNCYYFLMNKEVIGISIPHIEIGTLDEGRLFYFGVIPEMRGYGMGTKIHEISLSILKRILEATYYVGSTDIHNEHMIRIFENNGSVCRSRKGIFNKRRDD</sequence>
<name>A0ABW4W1W7_9BACI</name>
<dbReference type="RefSeq" id="WP_377558054.1">
    <property type="nucleotide sequence ID" value="NZ_JBHUHQ010000019.1"/>
</dbReference>
<protein>
    <recommendedName>
        <fullName evidence="3">GNAT family N-acetyltransferase</fullName>
    </recommendedName>
</protein>
<dbReference type="SUPFAM" id="SSF55729">
    <property type="entry name" value="Acyl-CoA N-acyltransferases (Nat)"/>
    <property type="match status" value="1"/>
</dbReference>
<reference evidence="2" key="1">
    <citation type="journal article" date="2019" name="Int. J. Syst. Evol. Microbiol.">
        <title>The Global Catalogue of Microorganisms (GCM) 10K type strain sequencing project: providing services to taxonomists for standard genome sequencing and annotation.</title>
        <authorList>
            <consortium name="The Broad Institute Genomics Platform"/>
            <consortium name="The Broad Institute Genome Sequencing Center for Infectious Disease"/>
            <person name="Wu L."/>
            <person name="Ma J."/>
        </authorList>
    </citation>
    <scope>NUCLEOTIDE SEQUENCE [LARGE SCALE GENOMIC DNA]</scope>
    <source>
        <strain evidence="2">R28</strain>
    </source>
</reference>
<dbReference type="InterPro" id="IPR016181">
    <property type="entry name" value="Acyl_CoA_acyltransferase"/>
</dbReference>
<dbReference type="EMBL" id="JBHUHQ010000019">
    <property type="protein sequence ID" value="MFD2045413.1"/>
    <property type="molecule type" value="Genomic_DNA"/>
</dbReference>
<gene>
    <name evidence="1" type="ORF">ACFSJF_14125</name>
</gene>
<evidence type="ECO:0000313" key="1">
    <source>
        <dbReference type="EMBL" id="MFD2045413.1"/>
    </source>
</evidence>